<dbReference type="PANTHER" id="PTHR46082">
    <property type="entry name" value="ATP/GTP-BINDING PROTEIN-RELATED"/>
    <property type="match status" value="1"/>
</dbReference>
<dbReference type="InterPro" id="IPR027417">
    <property type="entry name" value="P-loop_NTPase"/>
</dbReference>
<dbReference type="SUPFAM" id="SSF52540">
    <property type="entry name" value="P-loop containing nucleoside triphosphate hydrolases"/>
    <property type="match status" value="1"/>
</dbReference>
<dbReference type="InterPro" id="IPR011990">
    <property type="entry name" value="TPR-like_helical_dom_sf"/>
</dbReference>
<evidence type="ECO:0000313" key="2">
    <source>
        <dbReference type="EMBL" id="EUC44359.1"/>
    </source>
</evidence>
<dbReference type="PANTHER" id="PTHR46082:SF6">
    <property type="entry name" value="AAA+ ATPASE DOMAIN-CONTAINING PROTEIN-RELATED"/>
    <property type="match status" value="1"/>
</dbReference>
<keyword evidence="1" id="KW-0175">Coiled coil</keyword>
<dbReference type="Proteomes" id="UP000054032">
    <property type="component" value="Unassembled WGS sequence"/>
</dbReference>
<dbReference type="KEGG" id="bor:COCMIDRAFT_98402"/>
<evidence type="ECO:0008006" key="4">
    <source>
        <dbReference type="Google" id="ProtNLM"/>
    </source>
</evidence>
<dbReference type="SUPFAM" id="SSF48452">
    <property type="entry name" value="TPR-like"/>
    <property type="match status" value="1"/>
</dbReference>
<keyword evidence="3" id="KW-1185">Reference proteome</keyword>
<dbReference type="Gene3D" id="3.40.50.300">
    <property type="entry name" value="P-loop containing nucleotide triphosphate hydrolases"/>
    <property type="match status" value="1"/>
</dbReference>
<name>W6ZA05_COCMI</name>
<dbReference type="RefSeq" id="XP_007689159.1">
    <property type="nucleotide sequence ID" value="XM_007690969.1"/>
</dbReference>
<evidence type="ECO:0000256" key="1">
    <source>
        <dbReference type="SAM" id="Coils"/>
    </source>
</evidence>
<dbReference type="AlphaFoldDB" id="W6ZA05"/>
<sequence length="656" mass="74037">MSPRNPPAQRESMRSSEVQILQDGSYFGNTIATDQAIVCQGNLFETPCSHHQGYSVATRHDFTGQFAYAALKPVEAFVPRSSLHDQIHTQLARAATDNSTKTLVVWGLGGAGKTQLVLDYCVRKYYRAEYKATFWIEAGRKGSLERDFVCLHQTLFGLHTFAGANSATTVSAENAVTGVKTWFAGQQERLLMVFDGADTIEDAEADGYIDIQHFIPSAPFLDVIITTRSSMASGRGVQVSEMEAEQAVKLFQKYARLPRLDETARGEVMRIVAELGCLALAVTLAATYVGLTPRLQSDITEYLPEYLQRRQELLERKPSLVHQYSASVLTTWETSYAAVASKCIGAEVLMAMLSFLSFDDIYPELFCPETEEGSVKQTDETGVNWRRLVSPQQPVTKYMIEDCFKELEKYSLVQRKAKHEAYVMHKLVHAWGYGRLATEEQVEYSQAAYGLVMEAIEGCGCAPDNKLRLVPHVMAYLAILLKQKGHIDKKAEMRKKVIKKLTEILGQENPHTIRAIESFAKTRKVQEDLEEEVEIQKEMLKIYKRNYGKTHPNTIGTMYHLTRLLRRQEHLEKEAERQKKVLEQQTQNSGKNHPCMIIAIHNLAATLSDQGCLEEAAGIQKLVLEKYMQMLGKDHPTTIVARKNLDITLNRQKSKR</sequence>
<dbReference type="HOGENOM" id="CLU_474049_0_0_1"/>
<dbReference type="OrthoDB" id="3691648at2759"/>
<proteinExistence type="predicted"/>
<dbReference type="GeneID" id="19129256"/>
<reference evidence="2 3" key="1">
    <citation type="journal article" date="2013" name="PLoS Genet.">
        <title>Comparative genome structure, secondary metabolite, and effector coding capacity across Cochliobolus pathogens.</title>
        <authorList>
            <person name="Condon B.J."/>
            <person name="Leng Y."/>
            <person name="Wu D."/>
            <person name="Bushley K.E."/>
            <person name="Ohm R.A."/>
            <person name="Otillar R."/>
            <person name="Martin J."/>
            <person name="Schackwitz W."/>
            <person name="Grimwood J."/>
            <person name="MohdZainudin N."/>
            <person name="Xue C."/>
            <person name="Wang R."/>
            <person name="Manning V.A."/>
            <person name="Dhillon B."/>
            <person name="Tu Z.J."/>
            <person name="Steffenson B.J."/>
            <person name="Salamov A."/>
            <person name="Sun H."/>
            <person name="Lowry S."/>
            <person name="LaButti K."/>
            <person name="Han J."/>
            <person name="Copeland A."/>
            <person name="Lindquist E."/>
            <person name="Barry K."/>
            <person name="Schmutz J."/>
            <person name="Baker S.E."/>
            <person name="Ciuffetti L.M."/>
            <person name="Grigoriev I.V."/>
            <person name="Zhong S."/>
            <person name="Turgeon B.G."/>
        </authorList>
    </citation>
    <scope>NUCLEOTIDE SEQUENCE [LARGE SCALE GENOMIC DNA]</scope>
    <source>
        <strain evidence="2 3">ATCC 44560</strain>
    </source>
</reference>
<gene>
    <name evidence="2" type="ORF">COCMIDRAFT_98402</name>
</gene>
<protein>
    <recommendedName>
        <fullName evidence="4">NB-ARC domain-containing protein</fullName>
    </recommendedName>
</protein>
<dbReference type="InterPro" id="IPR053137">
    <property type="entry name" value="NLR-like"/>
</dbReference>
<accession>W6ZA05</accession>
<dbReference type="Gene3D" id="1.25.40.10">
    <property type="entry name" value="Tetratricopeptide repeat domain"/>
    <property type="match status" value="1"/>
</dbReference>
<dbReference type="eggNOG" id="ENOG502SMH5">
    <property type="taxonomic scope" value="Eukaryota"/>
</dbReference>
<dbReference type="STRING" id="930090.W6ZA05"/>
<organism evidence="2 3">
    <name type="scientific">Bipolaris oryzae ATCC 44560</name>
    <dbReference type="NCBI Taxonomy" id="930090"/>
    <lineage>
        <taxon>Eukaryota</taxon>
        <taxon>Fungi</taxon>
        <taxon>Dikarya</taxon>
        <taxon>Ascomycota</taxon>
        <taxon>Pezizomycotina</taxon>
        <taxon>Dothideomycetes</taxon>
        <taxon>Pleosporomycetidae</taxon>
        <taxon>Pleosporales</taxon>
        <taxon>Pleosporineae</taxon>
        <taxon>Pleosporaceae</taxon>
        <taxon>Bipolaris</taxon>
    </lineage>
</organism>
<dbReference type="Pfam" id="PF13374">
    <property type="entry name" value="TPR_10"/>
    <property type="match status" value="1"/>
</dbReference>
<dbReference type="EMBL" id="KI964006">
    <property type="protein sequence ID" value="EUC44359.1"/>
    <property type="molecule type" value="Genomic_DNA"/>
</dbReference>
<feature type="coiled-coil region" evidence="1">
    <location>
        <begin position="526"/>
        <end position="588"/>
    </location>
</feature>
<evidence type="ECO:0000313" key="3">
    <source>
        <dbReference type="Proteomes" id="UP000054032"/>
    </source>
</evidence>